<dbReference type="SUPFAM" id="SSF58104">
    <property type="entry name" value="Methyl-accepting chemotaxis protein (MCP) signaling domain"/>
    <property type="match status" value="1"/>
</dbReference>
<keyword evidence="4" id="KW-1133">Transmembrane helix</keyword>
<evidence type="ECO:0000313" key="7">
    <source>
        <dbReference type="Proteomes" id="UP001501734"/>
    </source>
</evidence>
<dbReference type="EMBL" id="BAABDL010000133">
    <property type="protein sequence ID" value="GAA4078639.1"/>
    <property type="molecule type" value="Genomic_DNA"/>
</dbReference>
<keyword evidence="7" id="KW-1185">Reference proteome</keyword>
<feature type="domain" description="Methyl-accepting transducer" evidence="5">
    <location>
        <begin position="292"/>
        <end position="528"/>
    </location>
</feature>
<sequence>MAKKKIDKKKMKAGSQRILIRRLYGLIAIIVITCIVTAGLIYYNSSNVSTQSENLEVTASMQQDFSELVNHLNQTSIIYYQLATSGYNQSLTEDAANHLIAAESIFTELQAQIDGDESLDHYFNNLSEAIISYQEIYEENFTSIYLGDEADRIASRVVLVITRNEDVINLVNERIQNQLAERRDQVSDQLQQTLTRSDTIITIAIAVLIVVPLLILILFARNLNSGVNLVMKRIKAYHNGDLNYQQSTKRKDEFAEIDRRLAEMGKRLSSIINRNQQISQDVLNVVTTTSEKSSDQLKGMSEIEMMMAEFSAEMERQTDFTGTISATTEELSSSAEEIQSSISKVSLQLRELENVSNHGLNLMDQLEKTANNLNSKTSSTSARVDQMKEQLEHITSFVQGIDEIADQTNLLAINASIEAAKAGKEGRSFAVVATEIRKLSQGTNEFSDQIKQVLEKLNSEVSDVVTDFDLFEAESLATLESTVESATLFKQISTDNTQVTQAHNEIDESILEINQAIENVVESVTELADGANVLQEKSHSVAQIVEAQTVRQGELVDEVESLKEIANQLND</sequence>
<evidence type="ECO:0000313" key="6">
    <source>
        <dbReference type="EMBL" id="GAA4078639.1"/>
    </source>
</evidence>
<feature type="transmembrane region" description="Helical" evidence="4">
    <location>
        <begin position="21"/>
        <end position="43"/>
    </location>
</feature>
<dbReference type="PROSITE" id="PS50111">
    <property type="entry name" value="CHEMOTAXIS_TRANSDUC_2"/>
    <property type="match status" value="1"/>
</dbReference>
<evidence type="ECO:0000256" key="2">
    <source>
        <dbReference type="ARBA" id="ARBA00029447"/>
    </source>
</evidence>
<keyword evidence="1 3" id="KW-0807">Transducer</keyword>
<comment type="caution">
    <text evidence="6">The sequence shown here is derived from an EMBL/GenBank/DDBJ whole genome shotgun (WGS) entry which is preliminary data.</text>
</comment>
<dbReference type="RefSeq" id="WP_344913497.1">
    <property type="nucleotide sequence ID" value="NZ_BAABDL010000133.1"/>
</dbReference>
<dbReference type="PANTHER" id="PTHR32089:SF112">
    <property type="entry name" value="LYSOZYME-LIKE PROTEIN-RELATED"/>
    <property type="match status" value="1"/>
</dbReference>
<evidence type="ECO:0000256" key="3">
    <source>
        <dbReference type="PROSITE-ProRule" id="PRU00284"/>
    </source>
</evidence>
<dbReference type="InterPro" id="IPR004089">
    <property type="entry name" value="MCPsignal_dom"/>
</dbReference>
<protein>
    <submittedName>
        <fullName evidence="6">Methyl-accepting chemotaxis protein</fullName>
    </submittedName>
</protein>
<dbReference type="Gene3D" id="6.10.340.10">
    <property type="match status" value="1"/>
</dbReference>
<evidence type="ECO:0000259" key="5">
    <source>
        <dbReference type="PROSITE" id="PS50111"/>
    </source>
</evidence>
<accession>A0ABP7W1U9</accession>
<dbReference type="Proteomes" id="UP001501734">
    <property type="component" value="Unassembled WGS sequence"/>
</dbReference>
<comment type="similarity">
    <text evidence="2">Belongs to the methyl-accepting chemotaxis (MCP) protein family.</text>
</comment>
<dbReference type="SMART" id="SM00283">
    <property type="entry name" value="MA"/>
    <property type="match status" value="1"/>
</dbReference>
<dbReference type="InterPro" id="IPR004090">
    <property type="entry name" value="Chemotax_Me-accpt_rcpt"/>
</dbReference>
<dbReference type="Pfam" id="PF00015">
    <property type="entry name" value="MCPsignal"/>
    <property type="match status" value="1"/>
</dbReference>
<name>A0ABP7W1U9_9BACI</name>
<reference evidence="7" key="1">
    <citation type="journal article" date="2019" name="Int. J. Syst. Evol. Microbiol.">
        <title>The Global Catalogue of Microorganisms (GCM) 10K type strain sequencing project: providing services to taxonomists for standard genome sequencing and annotation.</title>
        <authorList>
            <consortium name="The Broad Institute Genomics Platform"/>
            <consortium name="The Broad Institute Genome Sequencing Center for Infectious Disease"/>
            <person name="Wu L."/>
            <person name="Ma J."/>
        </authorList>
    </citation>
    <scope>NUCLEOTIDE SEQUENCE [LARGE SCALE GENOMIC DNA]</scope>
    <source>
        <strain evidence="7">JCM 17250</strain>
    </source>
</reference>
<dbReference type="PANTHER" id="PTHR32089">
    <property type="entry name" value="METHYL-ACCEPTING CHEMOTAXIS PROTEIN MCPB"/>
    <property type="match status" value="1"/>
</dbReference>
<organism evidence="6 7">
    <name type="scientific">Amphibacillus indicireducens</name>
    <dbReference type="NCBI Taxonomy" id="1076330"/>
    <lineage>
        <taxon>Bacteria</taxon>
        <taxon>Bacillati</taxon>
        <taxon>Bacillota</taxon>
        <taxon>Bacilli</taxon>
        <taxon>Bacillales</taxon>
        <taxon>Bacillaceae</taxon>
        <taxon>Amphibacillus</taxon>
    </lineage>
</organism>
<evidence type="ECO:0000256" key="4">
    <source>
        <dbReference type="SAM" id="Phobius"/>
    </source>
</evidence>
<dbReference type="Gene3D" id="1.10.287.950">
    <property type="entry name" value="Methyl-accepting chemotaxis protein"/>
    <property type="match status" value="1"/>
</dbReference>
<feature type="transmembrane region" description="Helical" evidence="4">
    <location>
        <begin position="200"/>
        <end position="223"/>
    </location>
</feature>
<keyword evidence="4" id="KW-0472">Membrane</keyword>
<proteinExistence type="inferred from homology"/>
<gene>
    <name evidence="6" type="ORF">GCM10022410_23820</name>
</gene>
<evidence type="ECO:0000256" key="1">
    <source>
        <dbReference type="ARBA" id="ARBA00023224"/>
    </source>
</evidence>
<dbReference type="PRINTS" id="PR00260">
    <property type="entry name" value="CHEMTRNSDUCR"/>
</dbReference>
<keyword evidence="4" id="KW-0812">Transmembrane</keyword>